<dbReference type="CDD" id="cd12162">
    <property type="entry name" value="2-Hacid_dh_4"/>
    <property type="match status" value="1"/>
</dbReference>
<dbReference type="InterPro" id="IPR036291">
    <property type="entry name" value="NAD(P)-bd_dom_sf"/>
</dbReference>
<sequence>MMALKISVLDGYTLNSGDLSWSALEALGELTVYDRTPRELIEERASASEIVLTNKTPLDDAALRRLPKLRYIGVLATGFDVVDVKSAAGRGIVVTNIPAYGTDSVAQFVFALLMELCHAVGRHNDSVKCGAWSANEDWSYRLTPLVELSGKTMGIVGFGRIGMRTAAIAQAFGMDVIANARNMTGEPSLPGVRWAELNELLQSADVLSLHCPATPATLDFINRERLSRMKTSAFLINTSRGKLVNESDLAAALDAGTIAGAAVDVLSIEPPGADHPLLQARNCIITPHNAWGTKEARSRLLDTAVDNVRAFLEGKSQNIVKG</sequence>
<comment type="similarity">
    <text evidence="1 4">Belongs to the D-isomer specific 2-hydroxyacid dehydrogenase family.</text>
</comment>
<dbReference type="InterPro" id="IPR006139">
    <property type="entry name" value="D-isomer_2_OHA_DH_cat_dom"/>
</dbReference>
<dbReference type="EMBL" id="BMGR01000001">
    <property type="protein sequence ID" value="GGF90613.1"/>
    <property type="molecule type" value="Genomic_DNA"/>
</dbReference>
<evidence type="ECO:0000313" key="8">
    <source>
        <dbReference type="Proteomes" id="UP000644756"/>
    </source>
</evidence>
<reference evidence="7" key="2">
    <citation type="submission" date="2020-09" db="EMBL/GenBank/DDBJ databases">
        <authorList>
            <person name="Sun Q."/>
            <person name="Zhou Y."/>
        </authorList>
    </citation>
    <scope>NUCLEOTIDE SEQUENCE</scope>
    <source>
        <strain evidence="7">CGMCC 1.12987</strain>
    </source>
</reference>
<dbReference type="Gene3D" id="3.40.50.720">
    <property type="entry name" value="NAD(P)-binding Rossmann-like Domain"/>
    <property type="match status" value="2"/>
</dbReference>
<keyword evidence="3" id="KW-0520">NAD</keyword>
<evidence type="ECO:0000313" key="7">
    <source>
        <dbReference type="EMBL" id="GGF90613.1"/>
    </source>
</evidence>
<gene>
    <name evidence="7" type="ORF">GCM10010916_04960</name>
</gene>
<dbReference type="InterPro" id="IPR029753">
    <property type="entry name" value="D-isomer_DH_CS"/>
</dbReference>
<dbReference type="InterPro" id="IPR006140">
    <property type="entry name" value="D-isomer_DH_NAD-bd"/>
</dbReference>
<dbReference type="PANTHER" id="PTHR43761:SF1">
    <property type="entry name" value="D-ISOMER SPECIFIC 2-HYDROXYACID DEHYDROGENASE CATALYTIC DOMAIN-CONTAINING PROTEIN-RELATED"/>
    <property type="match status" value="1"/>
</dbReference>
<dbReference type="PROSITE" id="PS00671">
    <property type="entry name" value="D_2_HYDROXYACID_DH_3"/>
    <property type="match status" value="1"/>
</dbReference>
<accession>A0A917CJC6</accession>
<organism evidence="7 8">
    <name type="scientific">Paenibacillus abyssi</name>
    <dbReference type="NCBI Taxonomy" id="1340531"/>
    <lineage>
        <taxon>Bacteria</taxon>
        <taxon>Bacillati</taxon>
        <taxon>Bacillota</taxon>
        <taxon>Bacilli</taxon>
        <taxon>Bacillales</taxon>
        <taxon>Paenibacillaceae</taxon>
        <taxon>Paenibacillus</taxon>
    </lineage>
</organism>
<dbReference type="FunFam" id="3.40.50.720:FF:000203">
    <property type="entry name" value="D-3-phosphoglycerate dehydrogenase (SerA)"/>
    <property type="match status" value="1"/>
</dbReference>
<dbReference type="GO" id="GO:0051287">
    <property type="term" value="F:NAD binding"/>
    <property type="evidence" value="ECO:0007669"/>
    <property type="project" value="InterPro"/>
</dbReference>
<evidence type="ECO:0000256" key="4">
    <source>
        <dbReference type="RuleBase" id="RU003719"/>
    </source>
</evidence>
<evidence type="ECO:0000259" key="6">
    <source>
        <dbReference type="Pfam" id="PF02826"/>
    </source>
</evidence>
<feature type="domain" description="D-isomer specific 2-hydroxyacid dehydrogenase NAD-binding" evidence="6">
    <location>
        <begin position="110"/>
        <end position="290"/>
    </location>
</feature>
<comment type="caution">
    <text evidence="7">The sequence shown here is derived from an EMBL/GenBank/DDBJ whole genome shotgun (WGS) entry which is preliminary data.</text>
</comment>
<feature type="domain" description="D-isomer specific 2-hydroxyacid dehydrogenase catalytic" evidence="5">
    <location>
        <begin position="24"/>
        <end position="319"/>
    </location>
</feature>
<dbReference type="Pfam" id="PF02826">
    <property type="entry name" value="2-Hacid_dh_C"/>
    <property type="match status" value="1"/>
</dbReference>
<dbReference type="PROSITE" id="PS00670">
    <property type="entry name" value="D_2_HYDROXYACID_DH_2"/>
    <property type="match status" value="1"/>
</dbReference>
<dbReference type="GO" id="GO:0016616">
    <property type="term" value="F:oxidoreductase activity, acting on the CH-OH group of donors, NAD or NADP as acceptor"/>
    <property type="evidence" value="ECO:0007669"/>
    <property type="project" value="InterPro"/>
</dbReference>
<dbReference type="InterPro" id="IPR050418">
    <property type="entry name" value="D-iso_2-hydroxyacid_DH_PdxB"/>
</dbReference>
<reference evidence="7" key="1">
    <citation type="journal article" date="2014" name="Int. J. Syst. Evol. Microbiol.">
        <title>Complete genome sequence of Corynebacterium casei LMG S-19264T (=DSM 44701T), isolated from a smear-ripened cheese.</title>
        <authorList>
            <consortium name="US DOE Joint Genome Institute (JGI-PGF)"/>
            <person name="Walter F."/>
            <person name="Albersmeier A."/>
            <person name="Kalinowski J."/>
            <person name="Ruckert C."/>
        </authorList>
    </citation>
    <scope>NUCLEOTIDE SEQUENCE</scope>
    <source>
        <strain evidence="7">CGMCC 1.12987</strain>
    </source>
</reference>
<keyword evidence="8" id="KW-1185">Reference proteome</keyword>
<evidence type="ECO:0000256" key="2">
    <source>
        <dbReference type="ARBA" id="ARBA00023002"/>
    </source>
</evidence>
<dbReference type="PANTHER" id="PTHR43761">
    <property type="entry name" value="D-ISOMER SPECIFIC 2-HYDROXYACID DEHYDROGENASE FAMILY PROTEIN (AFU_ORTHOLOGUE AFUA_1G13630)"/>
    <property type="match status" value="1"/>
</dbReference>
<evidence type="ECO:0000259" key="5">
    <source>
        <dbReference type="Pfam" id="PF00389"/>
    </source>
</evidence>
<dbReference type="AlphaFoldDB" id="A0A917CJC6"/>
<dbReference type="Proteomes" id="UP000644756">
    <property type="component" value="Unassembled WGS sequence"/>
</dbReference>
<dbReference type="Pfam" id="PF00389">
    <property type="entry name" value="2-Hacid_dh"/>
    <property type="match status" value="1"/>
</dbReference>
<keyword evidence="2 4" id="KW-0560">Oxidoreductase</keyword>
<protein>
    <submittedName>
        <fullName evidence="7">Glycerate dehydrogenase</fullName>
    </submittedName>
</protein>
<evidence type="ECO:0000256" key="1">
    <source>
        <dbReference type="ARBA" id="ARBA00005854"/>
    </source>
</evidence>
<dbReference type="SUPFAM" id="SSF51735">
    <property type="entry name" value="NAD(P)-binding Rossmann-fold domains"/>
    <property type="match status" value="1"/>
</dbReference>
<dbReference type="SUPFAM" id="SSF52283">
    <property type="entry name" value="Formate/glycerate dehydrogenase catalytic domain-like"/>
    <property type="match status" value="1"/>
</dbReference>
<name>A0A917CJC6_9BACL</name>
<proteinExistence type="inferred from homology"/>
<evidence type="ECO:0000256" key="3">
    <source>
        <dbReference type="ARBA" id="ARBA00023027"/>
    </source>
</evidence>